<gene>
    <name evidence="1" type="ORF">SAMN02745129_2262</name>
</gene>
<sequence>MNRYPTRVEAKHLTRHLRDHLSLTLCQAQRKLAWMYGCPSWTLLKQCFGKPAPDDHAAFPGLYHLDSPRQRLERCIEPQRSELQLALKRWHPSPIGPDSMVAQILAGNTLLISDEEILELFDGGYGDIEQVSGTEVVQCLLRMPLHLDHMLAQPHRFPMRRGLVPSSRRRDGTGGWLRFPALDQRVYVGCVFEGRRVGVQIKEWDTYSRSVHPDDGRLQPYRDLAEGWGVIAMLGFLRHLIRQSQLIGYEPVLYIGKIRDLRVSQIEMSGPRWVQTPILTPHANSYMDSEYPESVAKFSRRLKASTDEAIRRGGLASVGEAKYEAGEALRQLEYRQICWGYRATDRGSVDCVGISGLHKLVEVLVDAGAVRVADFAGGVAGIGRDLEAEEAMPIGGGLRITPADVDAALAGGQ</sequence>
<dbReference type="Proteomes" id="UP000184268">
    <property type="component" value="Unassembled WGS sequence"/>
</dbReference>
<accession>A0A1M5TTI3</accession>
<proteinExistence type="predicted"/>
<organism evidence="1 2">
    <name type="scientific">Ferrimonas marina</name>
    <dbReference type="NCBI Taxonomy" id="299255"/>
    <lineage>
        <taxon>Bacteria</taxon>
        <taxon>Pseudomonadati</taxon>
        <taxon>Pseudomonadota</taxon>
        <taxon>Gammaproteobacteria</taxon>
        <taxon>Alteromonadales</taxon>
        <taxon>Ferrimonadaceae</taxon>
        <taxon>Ferrimonas</taxon>
    </lineage>
</organism>
<dbReference type="STRING" id="299255.SAMN02745129_2262"/>
<evidence type="ECO:0000313" key="2">
    <source>
        <dbReference type="Proteomes" id="UP000184268"/>
    </source>
</evidence>
<dbReference type="AlphaFoldDB" id="A0A1M5TTI3"/>
<evidence type="ECO:0000313" key="1">
    <source>
        <dbReference type="EMBL" id="SHH53713.1"/>
    </source>
</evidence>
<reference evidence="1 2" key="1">
    <citation type="submission" date="2016-11" db="EMBL/GenBank/DDBJ databases">
        <authorList>
            <person name="Jaros S."/>
            <person name="Januszkiewicz K."/>
            <person name="Wedrychowicz H."/>
        </authorList>
    </citation>
    <scope>NUCLEOTIDE SEQUENCE [LARGE SCALE GENOMIC DNA]</scope>
    <source>
        <strain evidence="1 2">DSM 16917</strain>
    </source>
</reference>
<keyword evidence="2" id="KW-1185">Reference proteome</keyword>
<dbReference type="RefSeq" id="WP_067656023.1">
    <property type="nucleotide sequence ID" value="NZ_FQXG01000003.1"/>
</dbReference>
<protein>
    <submittedName>
        <fullName evidence="1">Uncharacterized protein</fullName>
    </submittedName>
</protein>
<name>A0A1M5TTI3_9GAMM</name>
<dbReference type="EMBL" id="FQXG01000003">
    <property type="protein sequence ID" value="SHH53713.1"/>
    <property type="molecule type" value="Genomic_DNA"/>
</dbReference>